<evidence type="ECO:0000259" key="2">
    <source>
        <dbReference type="Pfam" id="PF25917"/>
    </source>
</evidence>
<dbReference type="Gene3D" id="2.40.420.20">
    <property type="match status" value="1"/>
</dbReference>
<dbReference type="NCBIfam" id="TIGR01730">
    <property type="entry name" value="RND_mfp"/>
    <property type="match status" value="1"/>
</dbReference>
<comment type="caution">
    <text evidence="4">The sequence shown here is derived from an EMBL/GenBank/DDBJ whole genome shotgun (WGS) entry which is preliminary data.</text>
</comment>
<dbReference type="Gene3D" id="1.10.287.470">
    <property type="entry name" value="Helix hairpin bin"/>
    <property type="match status" value="1"/>
</dbReference>
<evidence type="ECO:0000256" key="1">
    <source>
        <dbReference type="ARBA" id="ARBA00009477"/>
    </source>
</evidence>
<feature type="domain" description="YknX-like C-terminal permuted SH3-like" evidence="3">
    <location>
        <begin position="252"/>
        <end position="320"/>
    </location>
</feature>
<dbReference type="Proteomes" id="UP000264702">
    <property type="component" value="Unassembled WGS sequence"/>
</dbReference>
<dbReference type="AlphaFoldDB" id="A0A372IQU5"/>
<sequence>MPVQTMTVSSAPVPQSDEYVSTIKSRRSATMNPQVDGNLTRILVHSGEFVKAGQELMEIDPSKQQATVIAQQATEQQKLALYKYNQLQIDRQRKLFADGIISRDALDQAEQAFSNSKADYESSIATRQMQEKELGYYHINAPFDGVVGDIPVHLGDYVSPTTLLTTVDENRDLEAYIYIPTERAAEVRRGLNVEIVDNSGNSIEHTAIDFVSPQVDDGLQGILVKAPVRSSALRNEQLVKARVIWSTSPKPVVPVLAVTRQGGQTFVYTVDDKGGKYFAKQQPVTVGDTVGNDYAVLGGLQNGEKVIVSGTQFLIDGMPIMPIGGAPGAAPSGAGN</sequence>
<dbReference type="GO" id="GO:1990281">
    <property type="term" value="C:efflux pump complex"/>
    <property type="evidence" value="ECO:0007669"/>
    <property type="project" value="TreeGrafter"/>
</dbReference>
<comment type="similarity">
    <text evidence="1">Belongs to the membrane fusion protein (MFP) (TC 8.A.1) family.</text>
</comment>
<evidence type="ECO:0000313" key="5">
    <source>
        <dbReference type="Proteomes" id="UP000264702"/>
    </source>
</evidence>
<dbReference type="GO" id="GO:0015562">
    <property type="term" value="F:efflux transmembrane transporter activity"/>
    <property type="evidence" value="ECO:0007669"/>
    <property type="project" value="TreeGrafter"/>
</dbReference>
<reference evidence="4 5" key="1">
    <citation type="submission" date="2018-08" db="EMBL/GenBank/DDBJ databases">
        <title>Acidipila sp. 4G-K13, an acidobacterium isolated from forest soil.</title>
        <authorList>
            <person name="Gao Z.-H."/>
            <person name="Qiu L.-H."/>
        </authorList>
    </citation>
    <scope>NUCLEOTIDE SEQUENCE [LARGE SCALE GENOMIC DNA]</scope>
    <source>
        <strain evidence="4 5">4G-K13</strain>
    </source>
</reference>
<dbReference type="InterPro" id="IPR006143">
    <property type="entry name" value="RND_pump_MFP"/>
</dbReference>
<keyword evidence="5" id="KW-1185">Reference proteome</keyword>
<evidence type="ECO:0000313" key="4">
    <source>
        <dbReference type="EMBL" id="RFU17286.1"/>
    </source>
</evidence>
<dbReference type="Gene3D" id="2.40.50.100">
    <property type="match status" value="1"/>
</dbReference>
<organism evidence="4 5">
    <name type="scientific">Paracidobacterium acidisoli</name>
    <dbReference type="NCBI Taxonomy" id="2303751"/>
    <lineage>
        <taxon>Bacteria</taxon>
        <taxon>Pseudomonadati</taxon>
        <taxon>Acidobacteriota</taxon>
        <taxon>Terriglobia</taxon>
        <taxon>Terriglobales</taxon>
        <taxon>Acidobacteriaceae</taxon>
        <taxon>Paracidobacterium</taxon>
    </lineage>
</organism>
<name>A0A372IQU5_9BACT</name>
<dbReference type="EMBL" id="QVQT01000003">
    <property type="protein sequence ID" value="RFU17286.1"/>
    <property type="molecule type" value="Genomic_DNA"/>
</dbReference>
<dbReference type="InterPro" id="IPR058637">
    <property type="entry name" value="YknX-like_C"/>
</dbReference>
<gene>
    <name evidence="4" type="ORF">D0Y96_10505</name>
</gene>
<dbReference type="OrthoDB" id="5379451at2"/>
<dbReference type="PANTHER" id="PTHR30469">
    <property type="entry name" value="MULTIDRUG RESISTANCE PROTEIN MDTA"/>
    <property type="match status" value="1"/>
</dbReference>
<dbReference type="SUPFAM" id="SSF111369">
    <property type="entry name" value="HlyD-like secretion proteins"/>
    <property type="match status" value="1"/>
</dbReference>
<dbReference type="Pfam" id="PF25989">
    <property type="entry name" value="YknX_C"/>
    <property type="match status" value="1"/>
</dbReference>
<protein>
    <submittedName>
        <fullName evidence="4">Efflux RND transporter periplasmic adaptor subunit</fullName>
    </submittedName>
</protein>
<dbReference type="InterPro" id="IPR058625">
    <property type="entry name" value="MdtA-like_BSH"/>
</dbReference>
<feature type="domain" description="Multidrug resistance protein MdtA-like barrel-sandwich hybrid" evidence="2">
    <location>
        <begin position="27"/>
        <end position="160"/>
    </location>
</feature>
<dbReference type="PANTHER" id="PTHR30469:SF39">
    <property type="entry name" value="SLL0180 PROTEIN"/>
    <property type="match status" value="1"/>
</dbReference>
<accession>A0A372IQU5</accession>
<proteinExistence type="inferred from homology"/>
<evidence type="ECO:0000259" key="3">
    <source>
        <dbReference type="Pfam" id="PF25989"/>
    </source>
</evidence>
<dbReference type="Pfam" id="PF25917">
    <property type="entry name" value="BSH_RND"/>
    <property type="match status" value="1"/>
</dbReference>
<dbReference type="Gene3D" id="2.40.30.170">
    <property type="match status" value="1"/>
</dbReference>